<keyword evidence="3" id="KW-1185">Reference proteome</keyword>
<organism evidence="2 3">
    <name type="scientific">Paenibacillus rhizoplanae</name>
    <dbReference type="NCBI Taxonomy" id="1917181"/>
    <lineage>
        <taxon>Bacteria</taxon>
        <taxon>Bacillati</taxon>
        <taxon>Bacillota</taxon>
        <taxon>Bacilli</taxon>
        <taxon>Bacillales</taxon>
        <taxon>Paenibacillaceae</taxon>
        <taxon>Paenibacillus</taxon>
    </lineage>
</organism>
<evidence type="ECO:0000256" key="1">
    <source>
        <dbReference type="SAM" id="SignalP"/>
    </source>
</evidence>
<dbReference type="RefSeq" id="WP_209992269.1">
    <property type="nucleotide sequence ID" value="NZ_JBHSVQ010000001.1"/>
</dbReference>
<dbReference type="EMBL" id="JBHUKY010000022">
    <property type="protein sequence ID" value="MFD2410801.1"/>
    <property type="molecule type" value="Genomic_DNA"/>
</dbReference>
<feature type="signal peptide" evidence="1">
    <location>
        <begin position="1"/>
        <end position="27"/>
    </location>
</feature>
<gene>
    <name evidence="2" type="ORF">ACFSX3_13015</name>
</gene>
<evidence type="ECO:0000313" key="3">
    <source>
        <dbReference type="Proteomes" id="UP001597448"/>
    </source>
</evidence>
<evidence type="ECO:0000313" key="2">
    <source>
        <dbReference type="EMBL" id="MFD2410801.1"/>
    </source>
</evidence>
<keyword evidence="1" id="KW-0732">Signal</keyword>
<reference evidence="3" key="1">
    <citation type="journal article" date="2019" name="Int. J. Syst. Evol. Microbiol.">
        <title>The Global Catalogue of Microorganisms (GCM) 10K type strain sequencing project: providing services to taxonomists for standard genome sequencing and annotation.</title>
        <authorList>
            <consortium name="The Broad Institute Genomics Platform"/>
            <consortium name="The Broad Institute Genome Sequencing Center for Infectious Disease"/>
            <person name="Wu L."/>
            <person name="Ma J."/>
        </authorList>
    </citation>
    <scope>NUCLEOTIDE SEQUENCE [LARGE SCALE GENOMIC DNA]</scope>
    <source>
        <strain evidence="3">CCM 8725</strain>
    </source>
</reference>
<feature type="chain" id="PRO_5047423385" evidence="1">
    <location>
        <begin position="28"/>
        <end position="164"/>
    </location>
</feature>
<name>A0ABW5F9Y9_9BACL</name>
<comment type="caution">
    <text evidence="2">The sequence shown here is derived from an EMBL/GenBank/DDBJ whole genome shotgun (WGS) entry which is preliminary data.</text>
</comment>
<proteinExistence type="predicted"/>
<accession>A0ABW5F9Y9</accession>
<dbReference type="Proteomes" id="UP001597448">
    <property type="component" value="Unassembled WGS sequence"/>
</dbReference>
<sequence>MRVKIRKTVLTTAICLVLGGGALYGFAASDSAPAAHHRLRLSEDEPVRYLQGLESVTQDQLELTLGDQSRPGNYISIPNHTELLWRKPVPTPAGEGELIKFIQEGSAVYPAPEVTYYWLCYQRPGKSDSDNTVTYYIEAKVLGQDEEAAEAELLKLAEEWEIPG</sequence>
<protein>
    <submittedName>
        <fullName evidence="2">Uncharacterized protein</fullName>
    </submittedName>
</protein>